<sequence length="211" mass="23468">MILTIPQMNFGHWCIFLTHWGVILITITSGSAALLSLKVCIGDPNRTSTDLQLYVKIYWVLYNITVPLAVLITAFYWTFLTGADVDFAVDPVLDVFIHAVNAVVMIVLVVFSRTPSRLLHFLHPLGFGIIYVIFSVIYYAAGGLSPFGAVYIYPMLDWSSPGIAMITVVGSAIFLILGHVLIVLIALGRDKLSNRFFKDTHSMNIYSDAYN</sequence>
<dbReference type="InterPro" id="IPR049352">
    <property type="entry name" value="Rost"/>
</dbReference>
<dbReference type="EMBL" id="JH668388">
    <property type="protein sequence ID" value="KAG6450464.1"/>
    <property type="molecule type" value="Genomic_DNA"/>
</dbReference>
<evidence type="ECO:0000313" key="3">
    <source>
        <dbReference type="Proteomes" id="UP000791440"/>
    </source>
</evidence>
<reference evidence="2" key="1">
    <citation type="journal article" date="2016" name="Insect Biochem. Mol. Biol.">
        <title>Multifaceted biological insights from a draft genome sequence of the tobacco hornworm moth, Manduca sexta.</title>
        <authorList>
            <person name="Kanost M.R."/>
            <person name="Arrese E.L."/>
            <person name="Cao X."/>
            <person name="Chen Y.R."/>
            <person name="Chellapilla S."/>
            <person name="Goldsmith M.R."/>
            <person name="Grosse-Wilde E."/>
            <person name="Heckel D.G."/>
            <person name="Herndon N."/>
            <person name="Jiang H."/>
            <person name="Papanicolaou A."/>
            <person name="Qu J."/>
            <person name="Soulages J.L."/>
            <person name="Vogel H."/>
            <person name="Walters J."/>
            <person name="Waterhouse R.M."/>
            <person name="Ahn S.J."/>
            <person name="Almeida F.C."/>
            <person name="An C."/>
            <person name="Aqrawi P."/>
            <person name="Bretschneider A."/>
            <person name="Bryant W.B."/>
            <person name="Bucks S."/>
            <person name="Chao H."/>
            <person name="Chevignon G."/>
            <person name="Christen J.M."/>
            <person name="Clarke D.F."/>
            <person name="Dittmer N.T."/>
            <person name="Ferguson L.C.F."/>
            <person name="Garavelou S."/>
            <person name="Gordon K.H.J."/>
            <person name="Gunaratna R.T."/>
            <person name="Han Y."/>
            <person name="Hauser F."/>
            <person name="He Y."/>
            <person name="Heidel-Fischer H."/>
            <person name="Hirsh A."/>
            <person name="Hu Y."/>
            <person name="Jiang H."/>
            <person name="Kalra D."/>
            <person name="Klinner C."/>
            <person name="Konig C."/>
            <person name="Kovar C."/>
            <person name="Kroll A.R."/>
            <person name="Kuwar S.S."/>
            <person name="Lee S.L."/>
            <person name="Lehman R."/>
            <person name="Li K."/>
            <person name="Li Z."/>
            <person name="Liang H."/>
            <person name="Lovelace S."/>
            <person name="Lu Z."/>
            <person name="Mansfield J.H."/>
            <person name="McCulloch K.J."/>
            <person name="Mathew T."/>
            <person name="Morton B."/>
            <person name="Muzny D.M."/>
            <person name="Neunemann D."/>
            <person name="Ongeri F."/>
            <person name="Pauchet Y."/>
            <person name="Pu L.L."/>
            <person name="Pyrousis I."/>
            <person name="Rao X.J."/>
            <person name="Redding A."/>
            <person name="Roesel C."/>
            <person name="Sanchez-Gracia A."/>
            <person name="Schaack S."/>
            <person name="Shukla A."/>
            <person name="Tetreau G."/>
            <person name="Wang Y."/>
            <person name="Xiong G.H."/>
            <person name="Traut W."/>
            <person name="Walsh T.K."/>
            <person name="Worley K.C."/>
            <person name="Wu D."/>
            <person name="Wu W."/>
            <person name="Wu Y.Q."/>
            <person name="Zhang X."/>
            <person name="Zou Z."/>
            <person name="Zucker H."/>
            <person name="Briscoe A.D."/>
            <person name="Burmester T."/>
            <person name="Clem R.J."/>
            <person name="Feyereisen R."/>
            <person name="Grimmelikhuijzen C.J.P."/>
            <person name="Hamodrakas S.J."/>
            <person name="Hansson B.S."/>
            <person name="Huguet E."/>
            <person name="Jermiin L.S."/>
            <person name="Lan Q."/>
            <person name="Lehman H.K."/>
            <person name="Lorenzen M."/>
            <person name="Merzendorfer H."/>
            <person name="Michalopoulos I."/>
            <person name="Morton D.B."/>
            <person name="Muthukrishnan S."/>
            <person name="Oakeshott J.G."/>
            <person name="Palmer W."/>
            <person name="Park Y."/>
            <person name="Passarelli A.L."/>
            <person name="Rozas J."/>
            <person name="Schwartz L.M."/>
            <person name="Smith W."/>
            <person name="Southgate A."/>
            <person name="Vilcinskas A."/>
            <person name="Vogt R."/>
            <person name="Wang P."/>
            <person name="Werren J."/>
            <person name="Yu X.Q."/>
            <person name="Zhou J.J."/>
            <person name="Brown S.J."/>
            <person name="Scherer S.E."/>
            <person name="Richards S."/>
            <person name="Blissard G.W."/>
        </authorList>
    </citation>
    <scope>NUCLEOTIDE SEQUENCE</scope>
</reference>
<feature type="transmembrane region" description="Helical" evidence="1">
    <location>
        <begin position="53"/>
        <end position="79"/>
    </location>
</feature>
<dbReference type="AlphaFoldDB" id="A0A921Z301"/>
<dbReference type="GO" id="GO:0016020">
    <property type="term" value="C:membrane"/>
    <property type="evidence" value="ECO:0007669"/>
    <property type="project" value="TreeGrafter"/>
</dbReference>
<evidence type="ECO:0000313" key="2">
    <source>
        <dbReference type="EMBL" id="KAG6450464.1"/>
    </source>
</evidence>
<comment type="caution">
    <text evidence="2">The sequence shown here is derived from an EMBL/GenBank/DDBJ whole genome shotgun (WGS) entry which is preliminary data.</text>
</comment>
<dbReference type="Pfam" id="PF21534">
    <property type="entry name" value="Rost"/>
    <property type="match status" value="1"/>
</dbReference>
<keyword evidence="1" id="KW-0812">Transmembrane</keyword>
<proteinExistence type="predicted"/>
<keyword evidence="3" id="KW-1185">Reference proteome</keyword>
<dbReference type="PANTHER" id="PTHR12242">
    <property type="entry name" value="OS02G0130600 PROTEIN-RELATED"/>
    <property type="match status" value="1"/>
</dbReference>
<evidence type="ECO:0000256" key="1">
    <source>
        <dbReference type="SAM" id="Phobius"/>
    </source>
</evidence>
<feature type="transmembrane region" description="Helical" evidence="1">
    <location>
        <begin position="161"/>
        <end position="188"/>
    </location>
</feature>
<reference evidence="2" key="2">
    <citation type="submission" date="2020-12" db="EMBL/GenBank/DDBJ databases">
        <authorList>
            <person name="Kanost M."/>
        </authorList>
    </citation>
    <scope>NUCLEOTIDE SEQUENCE</scope>
</reference>
<keyword evidence="1" id="KW-1133">Transmembrane helix</keyword>
<gene>
    <name evidence="2" type="ORF">O3G_MSEX006643</name>
</gene>
<feature type="transmembrane region" description="Helical" evidence="1">
    <location>
        <begin position="91"/>
        <end position="111"/>
    </location>
</feature>
<dbReference type="Proteomes" id="UP000791440">
    <property type="component" value="Unassembled WGS sequence"/>
</dbReference>
<feature type="transmembrane region" description="Helical" evidence="1">
    <location>
        <begin position="118"/>
        <end position="141"/>
    </location>
</feature>
<feature type="transmembrane region" description="Helical" evidence="1">
    <location>
        <begin position="20"/>
        <end position="41"/>
    </location>
</feature>
<keyword evidence="1" id="KW-0472">Membrane</keyword>
<accession>A0A921Z301</accession>
<name>A0A921Z301_MANSE</name>
<evidence type="ECO:0008006" key="4">
    <source>
        <dbReference type="Google" id="ProtNLM"/>
    </source>
</evidence>
<organism evidence="2 3">
    <name type="scientific">Manduca sexta</name>
    <name type="common">Tobacco hawkmoth</name>
    <name type="synonym">Tobacco hornworm</name>
    <dbReference type="NCBI Taxonomy" id="7130"/>
    <lineage>
        <taxon>Eukaryota</taxon>
        <taxon>Metazoa</taxon>
        <taxon>Ecdysozoa</taxon>
        <taxon>Arthropoda</taxon>
        <taxon>Hexapoda</taxon>
        <taxon>Insecta</taxon>
        <taxon>Pterygota</taxon>
        <taxon>Neoptera</taxon>
        <taxon>Endopterygota</taxon>
        <taxon>Lepidoptera</taxon>
        <taxon>Glossata</taxon>
        <taxon>Ditrysia</taxon>
        <taxon>Bombycoidea</taxon>
        <taxon>Sphingidae</taxon>
        <taxon>Sphinginae</taxon>
        <taxon>Sphingini</taxon>
        <taxon>Manduca</taxon>
    </lineage>
</organism>
<dbReference type="PANTHER" id="PTHR12242:SF45">
    <property type="entry name" value="MARVEL DOMAIN-CONTAINING PROTEIN"/>
    <property type="match status" value="1"/>
</dbReference>
<protein>
    <recommendedName>
        <fullName evidence="4">Protein rolling stone-like</fullName>
    </recommendedName>
</protein>